<organism evidence="1">
    <name type="scientific">marine sediment metagenome</name>
    <dbReference type="NCBI Taxonomy" id="412755"/>
    <lineage>
        <taxon>unclassified sequences</taxon>
        <taxon>metagenomes</taxon>
        <taxon>ecological metagenomes</taxon>
    </lineage>
</organism>
<dbReference type="AlphaFoldDB" id="X1IPB5"/>
<sequence length="129" mass="14296">PCGLVFGDYFYIGWGGNADGKTKIYKFDGSSLSGELFSITAFKPHYSCVCNGQMYWLFGPHMNQGSSAAVNYYLYRTPTGDVGSWEHLKTFSTNPISSHGKYRTKGCVGCLNNKLYVAVQNIAYRMDVG</sequence>
<dbReference type="EMBL" id="BARU01039659">
    <property type="protein sequence ID" value="GAH83522.1"/>
    <property type="molecule type" value="Genomic_DNA"/>
</dbReference>
<reference evidence="1" key="1">
    <citation type="journal article" date="2014" name="Front. Microbiol.">
        <title>High frequency of phylogenetically diverse reductive dehalogenase-homologous genes in deep subseafloor sedimentary metagenomes.</title>
        <authorList>
            <person name="Kawai M."/>
            <person name="Futagami T."/>
            <person name="Toyoda A."/>
            <person name="Takaki Y."/>
            <person name="Nishi S."/>
            <person name="Hori S."/>
            <person name="Arai W."/>
            <person name="Tsubouchi T."/>
            <person name="Morono Y."/>
            <person name="Uchiyama I."/>
            <person name="Ito T."/>
            <person name="Fujiyama A."/>
            <person name="Inagaki F."/>
            <person name="Takami H."/>
        </authorList>
    </citation>
    <scope>NUCLEOTIDE SEQUENCE</scope>
    <source>
        <strain evidence="1">Expedition CK06-06</strain>
    </source>
</reference>
<protein>
    <submittedName>
        <fullName evidence="1">Uncharacterized protein</fullName>
    </submittedName>
</protein>
<evidence type="ECO:0000313" key="1">
    <source>
        <dbReference type="EMBL" id="GAH83522.1"/>
    </source>
</evidence>
<feature type="non-terminal residue" evidence="1">
    <location>
        <position position="1"/>
    </location>
</feature>
<gene>
    <name evidence="1" type="ORF">S03H2_61435</name>
</gene>
<comment type="caution">
    <text evidence="1">The sequence shown here is derived from an EMBL/GenBank/DDBJ whole genome shotgun (WGS) entry which is preliminary data.</text>
</comment>
<accession>X1IPB5</accession>
<name>X1IPB5_9ZZZZ</name>
<proteinExistence type="predicted"/>